<reference evidence="2 3" key="1">
    <citation type="submission" date="2021-04" db="EMBL/GenBank/DDBJ databases">
        <authorList>
            <person name="Bliznina A."/>
        </authorList>
    </citation>
    <scope>NUCLEOTIDE SEQUENCE [LARGE SCALE GENOMIC DNA]</scope>
</reference>
<protein>
    <submittedName>
        <fullName evidence="2">Oidioi.mRNA.OKI2018_I69.chr2.g4954.t1.cds</fullName>
    </submittedName>
</protein>
<evidence type="ECO:0000313" key="2">
    <source>
        <dbReference type="EMBL" id="CAG5110568.1"/>
    </source>
</evidence>
<feature type="compositionally biased region" description="Basic and acidic residues" evidence="1">
    <location>
        <begin position="1"/>
        <end position="22"/>
    </location>
</feature>
<feature type="region of interest" description="Disordered" evidence="1">
    <location>
        <begin position="1"/>
        <end position="30"/>
    </location>
</feature>
<gene>
    <name evidence="2" type="ORF">OKIOD_LOCUS13719</name>
</gene>
<keyword evidence="3" id="KW-1185">Reference proteome</keyword>
<sequence>MEVEDRAKAKKLQEEADERCQQEAEEEEQGLDDTTLWLMDMVGVRPESTRRKATPIVFKITDAENIDRKFRKIFPAACGLFNIIYWGYCLNQD</sequence>
<evidence type="ECO:0000313" key="3">
    <source>
        <dbReference type="Proteomes" id="UP001158576"/>
    </source>
</evidence>
<organism evidence="2 3">
    <name type="scientific">Oikopleura dioica</name>
    <name type="common">Tunicate</name>
    <dbReference type="NCBI Taxonomy" id="34765"/>
    <lineage>
        <taxon>Eukaryota</taxon>
        <taxon>Metazoa</taxon>
        <taxon>Chordata</taxon>
        <taxon>Tunicata</taxon>
        <taxon>Appendicularia</taxon>
        <taxon>Copelata</taxon>
        <taxon>Oikopleuridae</taxon>
        <taxon>Oikopleura</taxon>
    </lineage>
</organism>
<accession>A0ABN7T384</accession>
<name>A0ABN7T384_OIKDI</name>
<dbReference type="InterPro" id="IPR036719">
    <property type="entry name" value="Neuro-gated_channel_TM_sf"/>
</dbReference>
<evidence type="ECO:0000256" key="1">
    <source>
        <dbReference type="SAM" id="MobiDB-lite"/>
    </source>
</evidence>
<dbReference type="Proteomes" id="UP001158576">
    <property type="component" value="Chromosome 2"/>
</dbReference>
<dbReference type="EMBL" id="OU015567">
    <property type="protein sequence ID" value="CAG5110568.1"/>
    <property type="molecule type" value="Genomic_DNA"/>
</dbReference>
<dbReference type="SUPFAM" id="SSF90112">
    <property type="entry name" value="Neurotransmitter-gated ion-channel transmembrane pore"/>
    <property type="match status" value="1"/>
</dbReference>
<proteinExistence type="predicted"/>